<dbReference type="InParanoid" id="A0A7M7LL37"/>
<protein>
    <recommendedName>
        <fullName evidence="1">G domain-containing protein</fullName>
    </recommendedName>
</protein>
<evidence type="ECO:0000313" key="3">
    <source>
        <dbReference type="Proteomes" id="UP000002358"/>
    </source>
</evidence>
<organism evidence="2 3">
    <name type="scientific">Nasonia vitripennis</name>
    <name type="common">Parasitic wasp</name>
    <dbReference type="NCBI Taxonomy" id="7425"/>
    <lineage>
        <taxon>Eukaryota</taxon>
        <taxon>Metazoa</taxon>
        <taxon>Ecdysozoa</taxon>
        <taxon>Arthropoda</taxon>
        <taxon>Hexapoda</taxon>
        <taxon>Insecta</taxon>
        <taxon>Pterygota</taxon>
        <taxon>Neoptera</taxon>
        <taxon>Endopterygota</taxon>
        <taxon>Hymenoptera</taxon>
        <taxon>Apocrita</taxon>
        <taxon>Proctotrupomorpha</taxon>
        <taxon>Chalcidoidea</taxon>
        <taxon>Pteromalidae</taxon>
        <taxon>Pteromalinae</taxon>
        <taxon>Nasonia</taxon>
    </lineage>
</organism>
<dbReference type="GeneID" id="100113824"/>
<proteinExistence type="predicted"/>
<reference evidence="2" key="1">
    <citation type="submission" date="2021-01" db="UniProtKB">
        <authorList>
            <consortium name="EnsemblMetazoa"/>
        </authorList>
    </citation>
    <scope>IDENTIFICATION</scope>
</reference>
<dbReference type="EnsemblMetazoa" id="XM_001599076">
    <property type="protein sequence ID" value="XP_001599126"/>
    <property type="gene ID" value="LOC100113824"/>
</dbReference>
<dbReference type="PANTHER" id="PTHR46406:SF1">
    <property type="entry name" value="NITRIC OXIDE-ASSOCIATED PROTEIN 1"/>
    <property type="match status" value="1"/>
</dbReference>
<accession>A0A7M7LL37</accession>
<dbReference type="Proteomes" id="UP000002358">
    <property type="component" value="Unassembled WGS sequence"/>
</dbReference>
<dbReference type="OrthoDB" id="1696305at2759"/>
<dbReference type="GO" id="GO:0005525">
    <property type="term" value="F:GTP binding"/>
    <property type="evidence" value="ECO:0007669"/>
    <property type="project" value="InterPro"/>
</dbReference>
<dbReference type="PANTHER" id="PTHR46406">
    <property type="entry name" value="NITRIC OXIDE-ASSOCIATED PROTEIN 1"/>
    <property type="match status" value="1"/>
</dbReference>
<evidence type="ECO:0000259" key="1">
    <source>
        <dbReference type="Pfam" id="PF01926"/>
    </source>
</evidence>
<dbReference type="Pfam" id="PF01926">
    <property type="entry name" value="MMR_HSR1"/>
    <property type="match status" value="1"/>
</dbReference>
<name>A0A7M7LL37_NASVI</name>
<keyword evidence="3" id="KW-1185">Reference proteome</keyword>
<feature type="domain" description="G" evidence="1">
    <location>
        <begin position="417"/>
        <end position="468"/>
    </location>
</feature>
<dbReference type="FunCoup" id="A0A7M7LL37">
    <property type="interactions" value="1401"/>
</dbReference>
<dbReference type="KEGG" id="nvi:100113824"/>
<sequence>MQHYFLKLSRIRKVQILRVSNYSNSVMHDLFKLGTTDTDDLLDPKVRQIKDKLKYCDYIEKKKLKFGYNTNKEKQRKLEYKLMKGKQLVERQTPAISVALKYLDGDKTILHQQSELNSDDEYSESEVDAREQKPIHMPYSIIDTYKKVPTKNFQHKEQPTIEVELDDKFKKLYEKYLELSNYASANPGDLNAKNASDAIKVRLEDDLSKIPSSWMTDYEIYDDSLEDFQDVKYGTPDPNADVSSVPCGGCGALLHCKDVAIPGYLPSELFLNKTIADLRSVTCQRCHFMKNYHTCLDVRVSPDEYPKLLEKINDNRRAIVILLVDLTDFPCSIWPKLPEVIGTKRHVYVVGNKIDLLPKDSTLFLDHVKDSLTESLIEIGLTKTNIKHVGLISAKTGYGIEQLINKLYKVWQYRSDVYIVGCTNAGKSTLFNTLLQSDFCKSQAVDLIQRATTSPWPGTTLNLLKFPILRHNSSRLKRRTLRLKQDQTMQHQEQMLREKKSRLSRNIELATLQSRIVHTFKDCREINLALDRSKENTDIITIDTKKNIGLDETAPEFKTSHWCYDTPGTIQPDQILHFLTTDELMKTLPSRIISPRTFCIQPGLTIFIAGLGRLDILESSNFIRCTVFASNKLPITICEVEDSELVYNELLHTEAFVVPMNNPERLKMWPELKSKDFETIGVGHKESVSDVVLSSAGWIAITADENQRVVMRGWTPEGRGIYLRTPALLPNSVNHRGMRKLNSLAYRLGRQIYYSKKQSRI</sequence>
<evidence type="ECO:0000313" key="2">
    <source>
        <dbReference type="EnsemblMetazoa" id="XP_001599126"/>
    </source>
</evidence>
<dbReference type="SMR" id="A0A7M7LL37"/>
<dbReference type="InterPro" id="IPR006073">
    <property type="entry name" value="GTP-bd"/>
</dbReference>
<dbReference type="InterPro" id="IPR027417">
    <property type="entry name" value="P-loop_NTPase"/>
</dbReference>
<dbReference type="InterPro" id="IPR052807">
    <property type="entry name" value="Mito_transl_resp_regulator"/>
</dbReference>
<dbReference type="AlphaFoldDB" id="A0A7M7LL37"/>
<dbReference type="Gene3D" id="3.40.50.300">
    <property type="entry name" value="P-loop containing nucleotide triphosphate hydrolases"/>
    <property type="match status" value="1"/>
</dbReference>
<dbReference type="RefSeq" id="XP_001599126.2">
    <property type="nucleotide sequence ID" value="XM_001599076.6"/>
</dbReference>
<dbReference type="CDD" id="cd01855">
    <property type="entry name" value="YqeH"/>
    <property type="match status" value="1"/>
</dbReference>
<dbReference type="SUPFAM" id="SSF52540">
    <property type="entry name" value="P-loop containing nucleoside triphosphate hydrolases"/>
    <property type="match status" value="1"/>
</dbReference>